<accession>A0A7W3MZL2</accession>
<evidence type="ECO:0000313" key="1">
    <source>
        <dbReference type="EMBL" id="MBA9004794.1"/>
    </source>
</evidence>
<name>A0A7W3MZL2_9ACTN</name>
<sequence>MTETASRTGYGFAQLAARMQLARWQLRLAVERGLVPPPDGEDGRWSAAAAADLPPRAAHIRSVLGEDPPIGAVKAAERLAVRVGLDVEPADVEVLVVSGELPVTGRYQGRPLYALHDIDALDPDRVTEIGAARKGPCFDTVSAKGAAALLGWTKEVFTRIAGQRDLPIDQLGRYPLADVRALAGDEDLLAAVAAERERLAQEADRREAARTEQTIRHWLRDCTDYLNTPTAAPPDTAELSRALRAHTAARSRLTAAGTAPPT</sequence>
<reference evidence="1 2" key="1">
    <citation type="submission" date="2020-08" db="EMBL/GenBank/DDBJ databases">
        <title>Sequencing the genomes of 1000 actinobacteria strains.</title>
        <authorList>
            <person name="Klenk H.-P."/>
        </authorList>
    </citation>
    <scope>NUCLEOTIDE SEQUENCE [LARGE SCALE GENOMIC DNA]</scope>
    <source>
        <strain evidence="1 2">DSM 45823</strain>
    </source>
</reference>
<gene>
    <name evidence="1" type="ORF">HNR21_003676</name>
</gene>
<dbReference type="Proteomes" id="UP000539313">
    <property type="component" value="Unassembled WGS sequence"/>
</dbReference>
<protein>
    <submittedName>
        <fullName evidence="1">Uncharacterized protein</fullName>
    </submittedName>
</protein>
<proteinExistence type="predicted"/>
<comment type="caution">
    <text evidence="1">The sequence shown here is derived from an EMBL/GenBank/DDBJ whole genome shotgun (WGS) entry which is preliminary data.</text>
</comment>
<keyword evidence="2" id="KW-1185">Reference proteome</keyword>
<evidence type="ECO:0000313" key="2">
    <source>
        <dbReference type="Proteomes" id="UP000539313"/>
    </source>
</evidence>
<dbReference type="EMBL" id="JACJII010000001">
    <property type="protein sequence ID" value="MBA9004794.1"/>
    <property type="molecule type" value="Genomic_DNA"/>
</dbReference>
<organism evidence="1 2">
    <name type="scientific">Thermomonospora cellulosilytica</name>
    <dbReference type="NCBI Taxonomy" id="1411118"/>
    <lineage>
        <taxon>Bacteria</taxon>
        <taxon>Bacillati</taxon>
        <taxon>Actinomycetota</taxon>
        <taxon>Actinomycetes</taxon>
        <taxon>Streptosporangiales</taxon>
        <taxon>Thermomonosporaceae</taxon>
        <taxon>Thermomonospora</taxon>
    </lineage>
</organism>
<dbReference type="RefSeq" id="WP_182706133.1">
    <property type="nucleotide sequence ID" value="NZ_JACJII010000001.1"/>
</dbReference>
<dbReference type="AlphaFoldDB" id="A0A7W3MZL2"/>